<reference evidence="1 2" key="1">
    <citation type="submission" date="2015-02" db="EMBL/GenBank/DDBJ databases">
        <authorList>
            <person name="Adams M."/>
            <person name="Sutton G."/>
            <person name="Nelson K."/>
            <person name="Bonomo R."/>
            <person name="McCorrison J."/>
            <person name="Sanka R."/>
            <person name="Brinkac L."/>
            <person name="Nierman W."/>
        </authorList>
    </citation>
    <scope>NUCLEOTIDE SEQUENCE [LARGE SCALE GENOMIC DNA]</scope>
    <source>
        <strain evidence="1 2">CIDEIMsCOL9</strain>
    </source>
</reference>
<comment type="caution">
    <text evidence="1">The sequence shown here is derived from an EMBL/GenBank/DDBJ whole genome shotgun (WGS) entry which is preliminary data.</text>
</comment>
<dbReference type="RefSeq" id="WP_045891079.1">
    <property type="nucleotide sequence ID" value="NZ_JZKT01000150.1"/>
</dbReference>
<protein>
    <submittedName>
        <fullName evidence="1">Uncharacterized protein</fullName>
    </submittedName>
</protein>
<name>A0AAW3H9M4_9ENTR</name>
<proteinExistence type="predicted"/>
<accession>A0AAW3H9M4</accession>
<evidence type="ECO:0000313" key="1">
    <source>
        <dbReference type="EMBL" id="KJX21959.1"/>
    </source>
</evidence>
<dbReference type="Proteomes" id="UP000033354">
    <property type="component" value="Unassembled WGS sequence"/>
</dbReference>
<evidence type="ECO:0000313" key="2">
    <source>
        <dbReference type="Proteomes" id="UP000033354"/>
    </source>
</evidence>
<organism evidence="1 2">
    <name type="scientific">Enterobacter chengduensis</name>
    <dbReference type="NCBI Taxonomy" id="2494701"/>
    <lineage>
        <taxon>Bacteria</taxon>
        <taxon>Pseudomonadati</taxon>
        <taxon>Pseudomonadota</taxon>
        <taxon>Gammaproteobacteria</taxon>
        <taxon>Enterobacterales</taxon>
        <taxon>Enterobacteriaceae</taxon>
        <taxon>Enterobacter</taxon>
        <taxon>Enterobacter cloacae complex</taxon>
    </lineage>
</organism>
<dbReference type="AlphaFoldDB" id="A0AAW3H9M4"/>
<dbReference type="EMBL" id="JZKT01000150">
    <property type="protein sequence ID" value="KJX21959.1"/>
    <property type="molecule type" value="Genomic_DNA"/>
</dbReference>
<keyword evidence="2" id="KW-1185">Reference proteome</keyword>
<sequence length="222" mass="24820">MFEFQFSYFVRERFVDSSPESIFPLITAFENNFLPSYADEVSPNGVRKVIRMVGINDFDNIAVLFSSEAININMLYRDVRPSKEQVIAKLDFIVSALSKIKSNTKAWRIASVVTSIEKATQSYNSKMYSKYLSDGASDVCFEWNVRQAKKTQINSEILNIVTSLSRGPVMNSANPTESFDAVVVQLDVNTAPENASERFEVSNGLAAQLVDMAVENIDIVLA</sequence>
<gene>
    <name evidence="1" type="ORF">SG71_25450</name>
</gene>